<gene>
    <name evidence="2" type="ORF">SAMN05192558_113155</name>
</gene>
<organism evidence="2 3">
    <name type="scientific">Actinokineospora alba</name>
    <dbReference type="NCBI Taxonomy" id="504798"/>
    <lineage>
        <taxon>Bacteria</taxon>
        <taxon>Bacillati</taxon>
        <taxon>Actinomycetota</taxon>
        <taxon>Actinomycetes</taxon>
        <taxon>Pseudonocardiales</taxon>
        <taxon>Pseudonocardiaceae</taxon>
        <taxon>Actinokineospora</taxon>
    </lineage>
</organism>
<evidence type="ECO:0000256" key="1">
    <source>
        <dbReference type="ARBA" id="ARBA00005254"/>
    </source>
</evidence>
<protein>
    <submittedName>
        <fullName evidence="2">Enoyl-CoA hydratase</fullName>
    </submittedName>
</protein>
<dbReference type="InterPro" id="IPR001753">
    <property type="entry name" value="Enoyl-CoA_hydra/iso"/>
</dbReference>
<dbReference type="STRING" id="504798.SAMN05421871_101909"/>
<dbReference type="CDD" id="cd06558">
    <property type="entry name" value="crotonase-like"/>
    <property type="match status" value="1"/>
</dbReference>
<reference evidence="3" key="1">
    <citation type="submission" date="2016-10" db="EMBL/GenBank/DDBJ databases">
        <authorList>
            <person name="Varghese N."/>
            <person name="Submissions S."/>
        </authorList>
    </citation>
    <scope>NUCLEOTIDE SEQUENCE [LARGE SCALE GENOMIC DNA]</scope>
    <source>
        <strain evidence="3">IBRC-M 10655</strain>
    </source>
</reference>
<dbReference type="PANTHER" id="PTHR43802">
    <property type="entry name" value="ENOYL-COA HYDRATASE"/>
    <property type="match status" value="1"/>
</dbReference>
<accession>A0A1H0VB60</accession>
<dbReference type="OrthoDB" id="8452484at2"/>
<evidence type="ECO:0000313" key="2">
    <source>
        <dbReference type="EMBL" id="SDP75670.1"/>
    </source>
</evidence>
<dbReference type="Proteomes" id="UP000199651">
    <property type="component" value="Unassembled WGS sequence"/>
</dbReference>
<dbReference type="PANTHER" id="PTHR43802:SF1">
    <property type="entry name" value="IP11341P-RELATED"/>
    <property type="match status" value="1"/>
</dbReference>
<dbReference type="EMBL" id="FNJB01000013">
    <property type="protein sequence ID" value="SDP75670.1"/>
    <property type="molecule type" value="Genomic_DNA"/>
</dbReference>
<dbReference type="AlphaFoldDB" id="A0A1H0VB60"/>
<dbReference type="RefSeq" id="WP_091382788.1">
    <property type="nucleotide sequence ID" value="NZ_FNDV01000001.1"/>
</dbReference>
<proteinExistence type="inferred from homology"/>
<comment type="similarity">
    <text evidence="1">Belongs to the enoyl-CoA hydratase/isomerase family.</text>
</comment>
<dbReference type="NCBIfam" id="NF004525">
    <property type="entry name" value="PRK05870.1"/>
    <property type="match status" value="1"/>
</dbReference>
<dbReference type="Gene3D" id="3.90.226.10">
    <property type="entry name" value="2-enoyl-CoA Hydratase, Chain A, domain 1"/>
    <property type="match status" value="1"/>
</dbReference>
<evidence type="ECO:0000313" key="3">
    <source>
        <dbReference type="Proteomes" id="UP000199651"/>
    </source>
</evidence>
<dbReference type="GO" id="GO:0003824">
    <property type="term" value="F:catalytic activity"/>
    <property type="evidence" value="ECO:0007669"/>
    <property type="project" value="UniProtKB-ARBA"/>
</dbReference>
<dbReference type="SUPFAM" id="SSF52096">
    <property type="entry name" value="ClpP/crotonase"/>
    <property type="match status" value="1"/>
</dbReference>
<keyword evidence="3" id="KW-1185">Reference proteome</keyword>
<dbReference type="InterPro" id="IPR029045">
    <property type="entry name" value="ClpP/crotonase-like_dom_sf"/>
</dbReference>
<sequence length="253" mass="25933">MTDVLLDRRDGVAVITLNAPDRRNALTLPMSARLAELVGECEADDQTSAIVITGAPPAFCAGADLTVLGESREEGLRAIYAGFLAVARSSLPTIAAVGGAAVGAGLNLALAADVRLAGPKARFDARFLQLGIHPGGGMTWMLQRIVGPQTATAMTLFGQIPDAAEAERVGLVLRAVDGDHDALVDAAVALAAPAAAGPRELVLSIKATMRATASMDAHADAVEAELVTQVASMDTPEFAQLLAKMRAKISGSA</sequence>
<dbReference type="Pfam" id="PF00378">
    <property type="entry name" value="ECH_1"/>
    <property type="match status" value="1"/>
</dbReference>
<name>A0A1H0VB60_9PSEU</name>